<comment type="caution">
    <text evidence="5">The sequence shown here is derived from an EMBL/GenBank/DDBJ whole genome shotgun (WGS) entry which is preliminary data.</text>
</comment>
<feature type="domain" description="Glycosyl hydrolase family 32 N-terminal" evidence="4">
    <location>
        <begin position="81"/>
        <end position="235"/>
    </location>
</feature>
<dbReference type="InterPro" id="IPR023296">
    <property type="entry name" value="Glyco_hydro_beta-prop_sf"/>
</dbReference>
<dbReference type="Gene3D" id="2.115.10.20">
    <property type="entry name" value="Glycosyl hydrolase domain, family 43"/>
    <property type="match status" value="1"/>
</dbReference>
<name>A0A507BIT2_9PEZI</name>
<evidence type="ECO:0000256" key="2">
    <source>
        <dbReference type="ARBA" id="ARBA00022801"/>
    </source>
</evidence>
<dbReference type="GO" id="GO:0005737">
    <property type="term" value="C:cytoplasm"/>
    <property type="evidence" value="ECO:0007669"/>
    <property type="project" value="TreeGrafter"/>
</dbReference>
<dbReference type="PANTHER" id="PTHR42800:SF3">
    <property type="entry name" value="GLYCOSYL HYDROLASE FAMILY 32 N-TERMINAL DOMAIN-CONTAINING PROTEIN"/>
    <property type="match status" value="1"/>
</dbReference>
<dbReference type="InterPro" id="IPR001362">
    <property type="entry name" value="Glyco_hydro_32"/>
</dbReference>
<dbReference type="Proteomes" id="UP000319257">
    <property type="component" value="Unassembled WGS sequence"/>
</dbReference>
<keyword evidence="2" id="KW-0378">Hydrolase</keyword>
<dbReference type="EMBL" id="SKBQ01000144">
    <property type="protein sequence ID" value="TPX17329.1"/>
    <property type="molecule type" value="Genomic_DNA"/>
</dbReference>
<dbReference type="SUPFAM" id="SSF75005">
    <property type="entry name" value="Arabinanase/levansucrase/invertase"/>
    <property type="match status" value="1"/>
</dbReference>
<feature type="domain" description="Glycosyl hydrolase family 32 N-terminal" evidence="4">
    <location>
        <begin position="320"/>
        <end position="446"/>
    </location>
</feature>
<dbReference type="OrthoDB" id="202537at2759"/>
<dbReference type="InParanoid" id="A0A507BIT2"/>
<dbReference type="GeneID" id="41979663"/>
<organism evidence="5 6">
    <name type="scientific">Thyridium curvatum</name>
    <dbReference type="NCBI Taxonomy" id="1093900"/>
    <lineage>
        <taxon>Eukaryota</taxon>
        <taxon>Fungi</taxon>
        <taxon>Dikarya</taxon>
        <taxon>Ascomycota</taxon>
        <taxon>Pezizomycotina</taxon>
        <taxon>Sordariomycetes</taxon>
        <taxon>Sordariomycetidae</taxon>
        <taxon>Thyridiales</taxon>
        <taxon>Thyridiaceae</taxon>
        <taxon>Thyridium</taxon>
    </lineage>
</organism>
<dbReference type="GO" id="GO:0004575">
    <property type="term" value="F:sucrose alpha-glucosidase activity"/>
    <property type="evidence" value="ECO:0007669"/>
    <property type="project" value="TreeGrafter"/>
</dbReference>
<gene>
    <name evidence="5" type="ORF">E0L32_012216</name>
</gene>
<dbReference type="AlphaFoldDB" id="A0A507BIT2"/>
<dbReference type="SMART" id="SM00640">
    <property type="entry name" value="Glyco_32"/>
    <property type="match status" value="1"/>
</dbReference>
<keyword evidence="3" id="KW-0326">Glycosidase</keyword>
<evidence type="ECO:0000256" key="3">
    <source>
        <dbReference type="ARBA" id="ARBA00023295"/>
    </source>
</evidence>
<proteinExistence type="inferred from homology"/>
<dbReference type="CDD" id="cd18621">
    <property type="entry name" value="GH32_XdINV-like"/>
    <property type="match status" value="1"/>
</dbReference>
<reference evidence="5 6" key="1">
    <citation type="submission" date="2019-06" db="EMBL/GenBank/DDBJ databases">
        <title>Draft genome sequence of the filamentous fungus Phialemoniopsis curvata isolated from diesel fuel.</title>
        <authorList>
            <person name="Varaljay V.A."/>
            <person name="Lyon W.J."/>
            <person name="Crouch A.L."/>
            <person name="Drake C.E."/>
            <person name="Hollomon J.M."/>
            <person name="Nadeau L.J."/>
            <person name="Nunn H.S."/>
            <person name="Stevenson B.S."/>
            <person name="Bojanowski C.L."/>
            <person name="Crookes-Goodson W.J."/>
        </authorList>
    </citation>
    <scope>NUCLEOTIDE SEQUENCE [LARGE SCALE GENOMIC DNA]</scope>
    <source>
        <strain evidence="5 6">D216</strain>
    </source>
</reference>
<evidence type="ECO:0000256" key="1">
    <source>
        <dbReference type="ARBA" id="ARBA00009902"/>
    </source>
</evidence>
<protein>
    <recommendedName>
        <fullName evidence="4">Glycosyl hydrolase family 32 N-terminal domain-containing protein</fullName>
    </recommendedName>
</protein>
<keyword evidence="6" id="KW-1185">Reference proteome</keyword>
<sequence length="552" mass="61033">MSIPGTISLASTTALPADRMPAAIVRRPRDTSHAQLFSDHSQALDASYKEAAVFKDDTTATSRLSALIGTDSYLRWRPRTHLMPRQGWINDPCAVGYHAASQTYHVGFQWNPDDTAWGNISWGAAHSRDLVSWTTSSKPTLVPCREYDSLGIFTGCWVPSSIDGSTDNSNVISVYTAVKHLPIHYTRPYVRGSETIALAISSDAGRSWTRYANNPVVLGPPPDLDVTGWRDPYVAPWTAITALLHHQHQRHEASILSKEAGCTMAKPLYGLLSGGIRGKTPTTFLYEIDGRALDSWRYLGPLIELGLNFSPCPRWVGDFGANWEVCNFVSLSDNASGTSPRNFLICGVEGRLASTEDLLLKGEFMATHAQMWLSGPIDCEEETPRMRYRSGGILDHGAYYAGSSFWDPQTEQQVIFGWLVEDDLPPELRDQQGWAGAMSLPRILKVLVLHSVTGALLSKLEDIGPFEFVTEGDSTTVYTGYSLCMVPDPRLEKLRLGEQSHLILLQGGLLESFFTKPLTTWELKVTFRLGHARGRLGFSILHGHGTFRPPPD</sequence>
<evidence type="ECO:0000313" key="6">
    <source>
        <dbReference type="Proteomes" id="UP000319257"/>
    </source>
</evidence>
<dbReference type="Pfam" id="PF00251">
    <property type="entry name" value="Glyco_hydro_32N"/>
    <property type="match status" value="2"/>
</dbReference>
<evidence type="ECO:0000259" key="4">
    <source>
        <dbReference type="Pfam" id="PF00251"/>
    </source>
</evidence>
<dbReference type="GO" id="GO:0005987">
    <property type="term" value="P:sucrose catabolic process"/>
    <property type="evidence" value="ECO:0007669"/>
    <property type="project" value="TreeGrafter"/>
</dbReference>
<evidence type="ECO:0000313" key="5">
    <source>
        <dbReference type="EMBL" id="TPX17329.1"/>
    </source>
</evidence>
<dbReference type="PANTHER" id="PTHR42800">
    <property type="entry name" value="EXOINULINASE INUD (AFU_ORTHOLOGUE AFUA_5G00480)"/>
    <property type="match status" value="1"/>
</dbReference>
<dbReference type="STRING" id="1093900.A0A507BIT2"/>
<dbReference type="InterPro" id="IPR013148">
    <property type="entry name" value="Glyco_hydro_32_N"/>
</dbReference>
<comment type="similarity">
    <text evidence="1">Belongs to the glycosyl hydrolase 32 family.</text>
</comment>
<accession>A0A507BIT2</accession>
<dbReference type="RefSeq" id="XP_030999040.1">
    <property type="nucleotide sequence ID" value="XM_031135032.1"/>
</dbReference>